<keyword evidence="3" id="KW-0520">NAD</keyword>
<evidence type="ECO:0000256" key="3">
    <source>
        <dbReference type="ARBA" id="ARBA00023027"/>
    </source>
</evidence>
<dbReference type="Gene3D" id="3.40.50.720">
    <property type="entry name" value="NAD(P)-binding Rossmann-like Domain"/>
    <property type="match status" value="1"/>
</dbReference>
<comment type="caution">
    <text evidence="4">The sequence shown here is derived from an EMBL/GenBank/DDBJ whole genome shotgun (WGS) entry which is preliminary data.</text>
</comment>
<dbReference type="InterPro" id="IPR002347">
    <property type="entry name" value="SDR_fam"/>
</dbReference>
<dbReference type="Proteomes" id="UP000486760">
    <property type="component" value="Unassembled WGS sequence"/>
</dbReference>
<dbReference type="PANTHER" id="PTHR43477">
    <property type="entry name" value="DIHYDROANTICAPSIN 7-DEHYDROGENASE"/>
    <property type="match status" value="1"/>
</dbReference>
<dbReference type="EMBL" id="VTPY01000001">
    <property type="protein sequence ID" value="KAA0014643.1"/>
    <property type="molecule type" value="Genomic_DNA"/>
</dbReference>
<proteinExistence type="inferred from homology"/>
<dbReference type="GO" id="GO:0016491">
    <property type="term" value="F:oxidoreductase activity"/>
    <property type="evidence" value="ECO:0007669"/>
    <property type="project" value="UniProtKB-KW"/>
</dbReference>
<accession>A0A7V7KJZ9</accession>
<comment type="similarity">
    <text evidence="1">Belongs to the short-chain dehydrogenases/reductases (SDR) family.</text>
</comment>
<dbReference type="InterPro" id="IPR036291">
    <property type="entry name" value="NAD(P)-bd_dom_sf"/>
</dbReference>
<name>A0A7V7KJZ9_9GAMM</name>
<dbReference type="PRINTS" id="PR00081">
    <property type="entry name" value="GDHRDH"/>
</dbReference>
<keyword evidence="2" id="KW-0560">Oxidoreductase</keyword>
<dbReference type="CDD" id="cd05368">
    <property type="entry name" value="DHRS6_like_SDR_c"/>
    <property type="match status" value="1"/>
</dbReference>
<dbReference type="AlphaFoldDB" id="A0A7V7KJZ9"/>
<protein>
    <submittedName>
        <fullName evidence="4">SDR family oxidoreductase</fullName>
    </submittedName>
</protein>
<dbReference type="SUPFAM" id="SSF51735">
    <property type="entry name" value="NAD(P)-binding Rossmann-fold domains"/>
    <property type="match status" value="1"/>
</dbReference>
<dbReference type="PANTHER" id="PTHR43477:SF4">
    <property type="entry name" value="DEHYDROGENASE_REDUCTASE SDR FAMILY MEMBER 6"/>
    <property type="match status" value="1"/>
</dbReference>
<evidence type="ECO:0000256" key="1">
    <source>
        <dbReference type="ARBA" id="ARBA00006484"/>
    </source>
</evidence>
<dbReference type="FunFam" id="3.40.50.720:FF:000084">
    <property type="entry name" value="Short-chain dehydrogenase reductase"/>
    <property type="match status" value="1"/>
</dbReference>
<sequence length="249" mass="26284">MRLHDKTALVTAAGQGIGQATARRFAREGARVIATDIDPDKLEALREIEGIETRRLDVLDPQGIAALAADIDAPDVLFNCAGYVASGSLLECSEEDWELSLSLNVTAMYRLIRALLPGMLARGGGSIINMASVASSLKGVPRRFAYGTTKAAVIGLTKSVAADYVAQGIRCNAICPGTVDSPSLRQRIRDQAAREGRPETDVLGAFLARQPLGRLGTADEIAALATYLAADESAYTTGTAHIIDGGWLT</sequence>
<dbReference type="InterPro" id="IPR020904">
    <property type="entry name" value="Sc_DH/Rdtase_CS"/>
</dbReference>
<dbReference type="InterPro" id="IPR051122">
    <property type="entry name" value="SDR_DHRS6-like"/>
</dbReference>
<evidence type="ECO:0000313" key="5">
    <source>
        <dbReference type="Proteomes" id="UP000486760"/>
    </source>
</evidence>
<evidence type="ECO:0000313" key="4">
    <source>
        <dbReference type="EMBL" id="KAA0014643.1"/>
    </source>
</evidence>
<keyword evidence="5" id="KW-1185">Reference proteome</keyword>
<organism evidence="4 5">
    <name type="scientific">Billgrantia pellis</name>
    <dbReference type="NCBI Taxonomy" id="2606936"/>
    <lineage>
        <taxon>Bacteria</taxon>
        <taxon>Pseudomonadati</taxon>
        <taxon>Pseudomonadota</taxon>
        <taxon>Gammaproteobacteria</taxon>
        <taxon>Oceanospirillales</taxon>
        <taxon>Halomonadaceae</taxon>
        <taxon>Billgrantia</taxon>
    </lineage>
</organism>
<dbReference type="PROSITE" id="PS00061">
    <property type="entry name" value="ADH_SHORT"/>
    <property type="match status" value="1"/>
</dbReference>
<gene>
    <name evidence="4" type="ORF">F0A17_03105</name>
</gene>
<reference evidence="4 5" key="1">
    <citation type="submission" date="2019-08" db="EMBL/GenBank/DDBJ databases">
        <title>Bioinformatics analysis of the strain L3 and L5.</title>
        <authorList>
            <person name="Li X."/>
        </authorList>
    </citation>
    <scope>NUCLEOTIDE SEQUENCE [LARGE SCALE GENOMIC DNA]</scope>
    <source>
        <strain evidence="4 5">L5</strain>
    </source>
</reference>
<evidence type="ECO:0000256" key="2">
    <source>
        <dbReference type="ARBA" id="ARBA00023002"/>
    </source>
</evidence>
<dbReference type="Pfam" id="PF13561">
    <property type="entry name" value="adh_short_C2"/>
    <property type="match status" value="1"/>
</dbReference>
<dbReference type="PRINTS" id="PR00080">
    <property type="entry name" value="SDRFAMILY"/>
</dbReference>
<dbReference type="RefSeq" id="WP_149326853.1">
    <property type="nucleotide sequence ID" value="NZ_VTPY01000001.1"/>
</dbReference>